<sequence>MQASKKLRSVANWTLTLVLVVDVVVGILIQTRVVYTINEELTAAWLDRVMNLCFALLMALTIYEPFKMVHVGLGKGDKRQQEWMYDEFLWVSEHREAFGVLPSWLRSPAVLIFLGALQIGGFLMQCGICILSFISTRLSSTYDSFIPFSILSIICGVISILVIYLLNWYHGRIQRRALLHSTETLPSYP</sequence>
<evidence type="ECO:0000313" key="1">
    <source>
        <dbReference type="EMBL" id="KAJ9057585.1"/>
    </source>
</evidence>
<name>A0ACC2S5I8_9FUNG</name>
<comment type="caution">
    <text evidence="1">The sequence shown here is derived from an EMBL/GenBank/DDBJ whole genome shotgun (WGS) entry which is preliminary data.</text>
</comment>
<gene>
    <name evidence="1" type="ORF">DSO57_1021274</name>
</gene>
<accession>A0ACC2S5I8</accession>
<protein>
    <submittedName>
        <fullName evidence="1">Uncharacterized protein</fullName>
    </submittedName>
</protein>
<organism evidence="1 2">
    <name type="scientific">Entomophthora muscae</name>
    <dbReference type="NCBI Taxonomy" id="34485"/>
    <lineage>
        <taxon>Eukaryota</taxon>
        <taxon>Fungi</taxon>
        <taxon>Fungi incertae sedis</taxon>
        <taxon>Zoopagomycota</taxon>
        <taxon>Entomophthoromycotina</taxon>
        <taxon>Entomophthoromycetes</taxon>
        <taxon>Entomophthorales</taxon>
        <taxon>Entomophthoraceae</taxon>
        <taxon>Entomophthora</taxon>
    </lineage>
</organism>
<dbReference type="Proteomes" id="UP001165960">
    <property type="component" value="Unassembled WGS sequence"/>
</dbReference>
<proteinExistence type="predicted"/>
<keyword evidence="2" id="KW-1185">Reference proteome</keyword>
<dbReference type="EMBL" id="QTSX02005782">
    <property type="protein sequence ID" value="KAJ9057585.1"/>
    <property type="molecule type" value="Genomic_DNA"/>
</dbReference>
<reference evidence="1" key="1">
    <citation type="submission" date="2022-04" db="EMBL/GenBank/DDBJ databases">
        <title>Genome of the entomopathogenic fungus Entomophthora muscae.</title>
        <authorList>
            <person name="Elya C."/>
            <person name="Lovett B.R."/>
            <person name="Lee E."/>
            <person name="Macias A.M."/>
            <person name="Hajek A.E."/>
            <person name="De Bivort B.L."/>
            <person name="Kasson M.T."/>
            <person name="De Fine Licht H.H."/>
            <person name="Stajich J.E."/>
        </authorList>
    </citation>
    <scope>NUCLEOTIDE SEQUENCE</scope>
    <source>
        <strain evidence="1">Berkeley</strain>
    </source>
</reference>
<evidence type="ECO:0000313" key="2">
    <source>
        <dbReference type="Proteomes" id="UP001165960"/>
    </source>
</evidence>